<protein>
    <submittedName>
        <fullName evidence="1">Uncharacterized protein</fullName>
    </submittedName>
</protein>
<accession>A0A090X753</accession>
<name>A0A090X753_9FLAO</name>
<sequence>MIAVFHLKTLIWGVRGVTDVRKEKYIQKGNTLNGVDTVKSKR</sequence>
<gene>
    <name evidence="1" type="ORF">JCM19274_2949</name>
</gene>
<comment type="caution">
    <text evidence="1">The sequence shown here is derived from an EMBL/GenBank/DDBJ whole genome shotgun (WGS) entry which is preliminary data.</text>
</comment>
<evidence type="ECO:0000313" key="1">
    <source>
        <dbReference type="EMBL" id="GAL82432.1"/>
    </source>
</evidence>
<proteinExistence type="predicted"/>
<evidence type="ECO:0000313" key="2">
    <source>
        <dbReference type="Proteomes" id="UP000029643"/>
    </source>
</evidence>
<reference evidence="1 2" key="1">
    <citation type="journal article" date="2014" name="Genome Announc.">
        <title>Draft Genome Sequences of Marine Flavobacterium Algibacter lectus Strains SS8 and NR4.</title>
        <authorList>
            <person name="Takatani N."/>
            <person name="Nakanishi M."/>
            <person name="Meirelles P."/>
            <person name="Mino S."/>
            <person name="Suda W."/>
            <person name="Oshima K."/>
            <person name="Hattori M."/>
            <person name="Ohkuma M."/>
            <person name="Hosokawa M."/>
            <person name="Miyashita K."/>
            <person name="Thompson F.L."/>
            <person name="Niwa A."/>
            <person name="Sawabe T."/>
            <person name="Sawabe T."/>
        </authorList>
    </citation>
    <scope>NUCLEOTIDE SEQUENCE [LARGE SCALE GENOMIC DNA]</scope>
    <source>
        <strain evidence="2">JCM19274</strain>
    </source>
</reference>
<dbReference type="Proteomes" id="UP000029643">
    <property type="component" value="Unassembled WGS sequence"/>
</dbReference>
<dbReference type="EMBL" id="BBNU01000029">
    <property type="protein sequence ID" value="GAL82432.1"/>
    <property type="molecule type" value="Genomic_DNA"/>
</dbReference>
<dbReference type="AlphaFoldDB" id="A0A090X753"/>
<organism evidence="1 2">
    <name type="scientific">Algibacter lectus</name>
    <dbReference type="NCBI Taxonomy" id="221126"/>
    <lineage>
        <taxon>Bacteria</taxon>
        <taxon>Pseudomonadati</taxon>
        <taxon>Bacteroidota</taxon>
        <taxon>Flavobacteriia</taxon>
        <taxon>Flavobacteriales</taxon>
        <taxon>Flavobacteriaceae</taxon>
        <taxon>Algibacter</taxon>
    </lineage>
</organism>